<dbReference type="AlphaFoldDB" id="A0A6N7WAE7"/>
<accession>A0A6N7WAE7</accession>
<evidence type="ECO:0000313" key="1">
    <source>
        <dbReference type="EMBL" id="MSS85138.1"/>
    </source>
</evidence>
<organism evidence="1 2">
    <name type="scientific">Scrofimicrobium canadense</name>
    <dbReference type="NCBI Taxonomy" id="2652290"/>
    <lineage>
        <taxon>Bacteria</taxon>
        <taxon>Bacillati</taxon>
        <taxon>Actinomycetota</taxon>
        <taxon>Actinomycetes</taxon>
        <taxon>Actinomycetales</taxon>
        <taxon>Actinomycetaceae</taxon>
        <taxon>Scrofimicrobium</taxon>
    </lineage>
</organism>
<evidence type="ECO:0000313" key="2">
    <source>
        <dbReference type="Proteomes" id="UP000470875"/>
    </source>
</evidence>
<sequence length="196" mass="21920">MRYQWSPGFKFSRGWGDPINLDESYRAQVLGQFFPIWDDAHGWAPEPLLTQTLMPWLTVFAQAAWNSPRGVESFSDFDQYLRFFGHAPFFGQVQRYSIPEVIDFSPEWSITVVSEPPAGSTVVAGEDISYMVTASRNGEESLSDESEVNGPDAIDVAVEVDLTNLLDAAQIITDPLTPTSGRLFSVMKFCTGISHW</sequence>
<keyword evidence="2" id="KW-1185">Reference proteome</keyword>
<name>A0A6N7WAE7_9ACTO</name>
<reference evidence="1 2" key="1">
    <citation type="submission" date="2019-08" db="EMBL/GenBank/DDBJ databases">
        <title>In-depth cultivation of the pig gut microbiome towards novel bacterial diversity and tailored functional studies.</title>
        <authorList>
            <person name="Wylensek D."/>
            <person name="Hitch T.C.A."/>
            <person name="Clavel T."/>
        </authorList>
    </citation>
    <scope>NUCLEOTIDE SEQUENCE [LARGE SCALE GENOMIC DNA]</scope>
    <source>
        <strain evidence="1 2">WB03_NA08</strain>
    </source>
</reference>
<proteinExistence type="predicted"/>
<gene>
    <name evidence="1" type="ORF">FYJ24_10275</name>
</gene>
<dbReference type="RefSeq" id="WP_154546109.1">
    <property type="nucleotide sequence ID" value="NZ_VULO01000012.1"/>
</dbReference>
<dbReference type="Proteomes" id="UP000470875">
    <property type="component" value="Unassembled WGS sequence"/>
</dbReference>
<dbReference type="Gene3D" id="3.20.20.80">
    <property type="entry name" value="Glycosidases"/>
    <property type="match status" value="1"/>
</dbReference>
<comment type="caution">
    <text evidence="1">The sequence shown here is derived from an EMBL/GenBank/DDBJ whole genome shotgun (WGS) entry which is preliminary data.</text>
</comment>
<dbReference type="EMBL" id="VULO01000012">
    <property type="protein sequence ID" value="MSS85138.1"/>
    <property type="molecule type" value="Genomic_DNA"/>
</dbReference>
<protein>
    <submittedName>
        <fullName evidence="1">Uncharacterized protein</fullName>
    </submittedName>
</protein>